<dbReference type="AlphaFoldDB" id="G2PPX9"/>
<sequence length="62" mass="7291">MLTRLKIQSCQRCHERLDLAQNLKNEVFLDTSQFLNLNLINYEKHEIHIGRYGGSLTLGSWM</sequence>
<gene>
    <name evidence="1" type="ordered locus">Murru_2520</name>
</gene>
<dbReference type="Proteomes" id="UP000008908">
    <property type="component" value="Chromosome"/>
</dbReference>
<dbReference type="STRING" id="886377.Murru_2520"/>
<proteinExistence type="predicted"/>
<dbReference type="EMBL" id="CP002999">
    <property type="protein sequence ID" value="AEM71557.1"/>
    <property type="molecule type" value="Genomic_DNA"/>
</dbReference>
<accession>G2PPX9</accession>
<dbReference type="HOGENOM" id="CLU_2899309_0_0_10"/>
<organism evidence="1 2">
    <name type="scientific">Allomuricauda ruestringensis (strain DSM 13258 / CIP 107369 / LMG 19739 / B1)</name>
    <name type="common">Muricauda ruestringensis</name>
    <dbReference type="NCBI Taxonomy" id="886377"/>
    <lineage>
        <taxon>Bacteria</taxon>
        <taxon>Pseudomonadati</taxon>
        <taxon>Bacteroidota</taxon>
        <taxon>Flavobacteriia</taxon>
        <taxon>Flavobacteriales</taxon>
        <taxon>Flavobacteriaceae</taxon>
        <taxon>Flagellimonas</taxon>
    </lineage>
</organism>
<evidence type="ECO:0000313" key="2">
    <source>
        <dbReference type="Proteomes" id="UP000008908"/>
    </source>
</evidence>
<reference evidence="2" key="1">
    <citation type="submission" date="2011-08" db="EMBL/GenBank/DDBJ databases">
        <title>The complete genome of Muricauda ruestringensis DSM 13258.</title>
        <authorList>
            <person name="Lucas S."/>
            <person name="Han J."/>
            <person name="Lapidus A."/>
            <person name="Bruce D."/>
            <person name="Goodwin L."/>
            <person name="Pitluck S."/>
            <person name="Peters L."/>
            <person name="Kyrpides N."/>
            <person name="Mavromatis K."/>
            <person name="Ivanova N."/>
            <person name="Ovchinnikova G."/>
            <person name="Teshima H."/>
            <person name="Detter J.C."/>
            <person name="Tapia R."/>
            <person name="Han C."/>
            <person name="Land M."/>
            <person name="Hauser L."/>
            <person name="Markowitz V."/>
            <person name="Cheng J.-F."/>
            <person name="Hugenholtz P."/>
            <person name="Woyke T."/>
            <person name="Wu D."/>
            <person name="Spring S."/>
            <person name="Schroeder M."/>
            <person name="Brambilla E."/>
            <person name="Klenk H.-P."/>
            <person name="Eisen J.A."/>
        </authorList>
    </citation>
    <scope>NUCLEOTIDE SEQUENCE [LARGE SCALE GENOMIC DNA]</scope>
    <source>
        <strain evidence="2">DSM 13258 / LMG 19739 / B1</strain>
    </source>
</reference>
<keyword evidence="2" id="KW-1185">Reference proteome</keyword>
<dbReference type="KEGG" id="mrs:Murru_2520"/>
<protein>
    <submittedName>
        <fullName evidence="1">Uncharacterized protein</fullName>
    </submittedName>
</protein>
<reference evidence="1 2" key="2">
    <citation type="journal article" date="2012" name="Stand. Genomic Sci.">
        <title>Complete genome sequence of the facultatively anaerobic, appendaged bacterium Muricauda ruestringensis type strain (B1(T)).</title>
        <authorList>
            <person name="Huntemann M."/>
            <person name="Teshima H."/>
            <person name="Lapidus A."/>
            <person name="Nolan M."/>
            <person name="Lucas S."/>
            <person name="Hammon N."/>
            <person name="Deshpande S."/>
            <person name="Cheng J.F."/>
            <person name="Tapia R."/>
            <person name="Goodwin L.A."/>
            <person name="Pitluck S."/>
            <person name="Liolios K."/>
            <person name="Pagani I."/>
            <person name="Ivanova N."/>
            <person name="Mavromatis K."/>
            <person name="Mikhailova N."/>
            <person name="Pati A."/>
            <person name="Chen A."/>
            <person name="Palaniappan K."/>
            <person name="Land M."/>
            <person name="Hauser L."/>
            <person name="Pan C."/>
            <person name="Brambilla E.M."/>
            <person name="Rohde M."/>
            <person name="Spring S."/>
            <person name="Goker M."/>
            <person name="Detter J.C."/>
            <person name="Bristow J."/>
            <person name="Eisen J.A."/>
            <person name="Markowitz V."/>
            <person name="Hugenholtz P."/>
            <person name="Kyrpides N.C."/>
            <person name="Klenk H.P."/>
            <person name="Woyke T."/>
        </authorList>
    </citation>
    <scope>NUCLEOTIDE SEQUENCE [LARGE SCALE GENOMIC DNA]</scope>
    <source>
        <strain evidence="2">DSM 13258 / LMG 19739 / B1</strain>
    </source>
</reference>
<evidence type="ECO:0000313" key="1">
    <source>
        <dbReference type="EMBL" id="AEM71557.1"/>
    </source>
</evidence>
<name>G2PPX9_ALLRU</name>